<evidence type="ECO:0000256" key="2">
    <source>
        <dbReference type="SAM" id="MobiDB-lite"/>
    </source>
</evidence>
<evidence type="ECO:0000313" key="7">
    <source>
        <dbReference type="Proteomes" id="UP000188532"/>
    </source>
</evidence>
<dbReference type="InterPro" id="IPR009057">
    <property type="entry name" value="Homeodomain-like_sf"/>
</dbReference>
<name>A0A1V3XXD5_MYCKA</name>
<dbReference type="EMBL" id="MVBN01000001">
    <property type="protein sequence ID" value="OOK83907.1"/>
    <property type="molecule type" value="Genomic_DNA"/>
</dbReference>
<evidence type="ECO:0000256" key="1">
    <source>
        <dbReference type="SAM" id="Coils"/>
    </source>
</evidence>
<dbReference type="EMBL" id="MVBN01000004">
    <property type="protein sequence ID" value="OOK75042.1"/>
    <property type="molecule type" value="Genomic_DNA"/>
</dbReference>
<evidence type="ECO:0000313" key="6">
    <source>
        <dbReference type="EMBL" id="OOK83907.1"/>
    </source>
</evidence>
<gene>
    <name evidence="6" type="ORF">BZL29_0804</name>
    <name evidence="5" type="ORF">BZL29_4063</name>
    <name evidence="4" type="ORF">BZL29_5231</name>
    <name evidence="3" type="ORF">BZL29_7941</name>
</gene>
<comment type="caution">
    <text evidence="6">The sequence shown here is derived from an EMBL/GenBank/DDBJ whole genome shotgun (WGS) entry which is preliminary data.</text>
</comment>
<feature type="coiled-coil region" evidence="1">
    <location>
        <begin position="105"/>
        <end position="132"/>
    </location>
</feature>
<evidence type="ECO:0000313" key="4">
    <source>
        <dbReference type="EMBL" id="OOK72874.1"/>
    </source>
</evidence>
<protein>
    <submittedName>
        <fullName evidence="3">Transposase IS3/IS911 family protein</fullName>
    </submittedName>
</protein>
<evidence type="ECO:0000313" key="5">
    <source>
        <dbReference type="EMBL" id="OOK75042.1"/>
    </source>
</evidence>
<reference evidence="6 7" key="1">
    <citation type="submission" date="2017-02" db="EMBL/GenBank/DDBJ databases">
        <title>Complete genome sequences of Mycobacterium kansasii strains isolated from rhesus macaques.</title>
        <authorList>
            <person name="Panda A."/>
            <person name="Nagaraj S."/>
            <person name="Zhao X."/>
            <person name="Tettelin H."/>
            <person name="Detolla L.J."/>
        </authorList>
    </citation>
    <scope>NUCLEOTIDE SEQUENCE [LARGE SCALE GENOMIC DNA]</scope>
    <source>
        <strain evidence="6 7">11-3469</strain>
    </source>
</reference>
<keyword evidence="1" id="KW-0175">Coiled coil</keyword>
<accession>A0A1V3XXD5</accession>
<dbReference type="Proteomes" id="UP000188532">
    <property type="component" value="Unassembled WGS sequence"/>
</dbReference>
<dbReference type="AlphaFoldDB" id="A0A1V3XXD5"/>
<dbReference type="EMBL" id="MVBN01000005">
    <property type="protein sequence ID" value="OOK72874.1"/>
    <property type="molecule type" value="Genomic_DNA"/>
</dbReference>
<evidence type="ECO:0000313" key="3">
    <source>
        <dbReference type="EMBL" id="OOK65441.1"/>
    </source>
</evidence>
<proteinExistence type="predicted"/>
<dbReference type="EMBL" id="MVBN01000011">
    <property type="protein sequence ID" value="OOK65441.1"/>
    <property type="molecule type" value="Genomic_DNA"/>
</dbReference>
<sequence>MESFPKMANKVTTLVRSTGIEDPGRMNDAGTERPDPEVPERARRRTFTAKYKLEILAAYEAAPDGEKGALLRREGLYSSHIVAWRQARDAGALAGLAVPRGRKRRDPQAERIARLEAEKHQLEQELAKTRFVVDVQAKLHALLETLSESAEPENGSMK</sequence>
<feature type="compositionally biased region" description="Basic and acidic residues" evidence="2">
    <location>
        <begin position="22"/>
        <end position="40"/>
    </location>
</feature>
<dbReference type="SUPFAM" id="SSF46689">
    <property type="entry name" value="Homeodomain-like"/>
    <property type="match status" value="1"/>
</dbReference>
<feature type="region of interest" description="Disordered" evidence="2">
    <location>
        <begin position="15"/>
        <end position="40"/>
    </location>
</feature>
<organism evidence="6 7">
    <name type="scientific">Mycobacterium kansasii</name>
    <dbReference type="NCBI Taxonomy" id="1768"/>
    <lineage>
        <taxon>Bacteria</taxon>
        <taxon>Bacillati</taxon>
        <taxon>Actinomycetota</taxon>
        <taxon>Actinomycetes</taxon>
        <taxon>Mycobacteriales</taxon>
        <taxon>Mycobacteriaceae</taxon>
        <taxon>Mycobacterium</taxon>
    </lineage>
</organism>